<dbReference type="Gene3D" id="3.40.50.10770">
    <property type="entry name" value="Hypothetical protein VC1899 like domain (Restriction endonuclease-like)"/>
    <property type="match status" value="1"/>
</dbReference>
<proteinExistence type="predicted"/>
<feature type="domain" description="Card1 endonuclease" evidence="1">
    <location>
        <begin position="250"/>
        <end position="377"/>
    </location>
</feature>
<evidence type="ECO:0000313" key="2">
    <source>
        <dbReference type="EMBL" id="MBD7916043.1"/>
    </source>
</evidence>
<evidence type="ECO:0000259" key="1">
    <source>
        <dbReference type="Pfam" id="PF09002"/>
    </source>
</evidence>
<comment type="caution">
    <text evidence="2">The sequence shown here is derived from an EMBL/GenBank/DDBJ whole genome shotgun (WGS) entry which is preliminary data.</text>
</comment>
<protein>
    <submittedName>
        <fullName evidence="2">DUF1887 family protein</fullName>
    </submittedName>
</protein>
<dbReference type="Gene3D" id="3.40.1350.10">
    <property type="match status" value="1"/>
</dbReference>
<dbReference type="InterPro" id="IPR011856">
    <property type="entry name" value="tRNA_endonuc-like_dom_sf"/>
</dbReference>
<accession>A0ABR8Q6I8</accession>
<evidence type="ECO:0000313" key="3">
    <source>
        <dbReference type="Proteomes" id="UP000640335"/>
    </source>
</evidence>
<dbReference type="Proteomes" id="UP000640335">
    <property type="component" value="Unassembled WGS sequence"/>
</dbReference>
<dbReference type="InterPro" id="IPR011335">
    <property type="entry name" value="Restrct_endonuc-II-like"/>
</dbReference>
<keyword evidence="3" id="KW-1185">Reference proteome</keyword>
<reference evidence="2 3" key="1">
    <citation type="submission" date="2020-08" db="EMBL/GenBank/DDBJ databases">
        <title>A Genomic Blueprint of the Chicken Gut Microbiome.</title>
        <authorList>
            <person name="Gilroy R."/>
            <person name="Ravi A."/>
            <person name="Getino M."/>
            <person name="Pursley I."/>
            <person name="Horton D.L."/>
            <person name="Alikhan N.-F."/>
            <person name="Baker D."/>
            <person name="Gharbi K."/>
            <person name="Hall N."/>
            <person name="Watson M."/>
            <person name="Adriaenssens E.M."/>
            <person name="Foster-Nyarko E."/>
            <person name="Jarju S."/>
            <person name="Secka A."/>
            <person name="Antonio M."/>
            <person name="Oren A."/>
            <person name="Chaudhuri R."/>
            <person name="La Ragione R.M."/>
            <person name="Hildebrand F."/>
            <person name="Pallen M.J."/>
        </authorList>
    </citation>
    <scope>NUCLEOTIDE SEQUENCE [LARGE SCALE GENOMIC DNA]</scope>
    <source>
        <strain evidence="2 3">Sa3CUN1</strain>
    </source>
</reference>
<sequence>MDIEILINQIDDHNECNIIATKKFNPKCVIFIYKEENKDLLDSLIKYYNNYLPNIKVIDYMIKEGDYLALNKVINENKNKKIVVNLSGGSRINSLQLLNICKVNDIQSVYIDIKNKSLYTFDEEVNIVNEEFEELELERLVKASGGEVIVNTSDLSDKEDLIVLTRAIYKNLDLWHEYKQRLYDSNVFLHDRDNPKIIRIKSSLLNKKEFDILYSILSKLKSMGGIEYNKENNDIIKVIFKNEYLKSFIFKSGTWLEVATKNIIEEIKEIDEVKSGVMFLWNDKSKKVKNEVDVIAVRDSIPICISCKDSDKYNEDALNELDVYSKQLGGENAYKILVATKEPIKLAVKDRAKEMGIGLIIFDGDEEKLKNNIRDFIKKS</sequence>
<gene>
    <name evidence="2" type="ORF">H9660_12890</name>
</gene>
<dbReference type="RefSeq" id="WP_191750793.1">
    <property type="nucleotide sequence ID" value="NZ_JACSQZ010000056.1"/>
</dbReference>
<name>A0ABR8Q6I8_9CLOT</name>
<dbReference type="SUPFAM" id="SSF52980">
    <property type="entry name" value="Restriction endonuclease-like"/>
    <property type="match status" value="1"/>
</dbReference>
<dbReference type="Pfam" id="PF09002">
    <property type="entry name" value="Card1_endonuc"/>
    <property type="match status" value="1"/>
</dbReference>
<dbReference type="EMBL" id="JACSQZ010000056">
    <property type="protein sequence ID" value="MBD7916043.1"/>
    <property type="molecule type" value="Genomic_DNA"/>
</dbReference>
<dbReference type="InterPro" id="IPR015093">
    <property type="entry name" value="Card1_endonucl_dom"/>
</dbReference>
<organism evidence="2 3">
    <name type="scientific">Clostridium gallinarum</name>
    <dbReference type="NCBI Taxonomy" id="2762246"/>
    <lineage>
        <taxon>Bacteria</taxon>
        <taxon>Bacillati</taxon>
        <taxon>Bacillota</taxon>
        <taxon>Clostridia</taxon>
        <taxon>Eubacteriales</taxon>
        <taxon>Clostridiaceae</taxon>
        <taxon>Clostridium</taxon>
    </lineage>
</organism>